<dbReference type="RefSeq" id="WP_110032749.1">
    <property type="nucleotide sequence ID" value="NZ_QGTR01000003.1"/>
</dbReference>
<dbReference type="GO" id="GO:0016020">
    <property type="term" value="C:membrane"/>
    <property type="evidence" value="ECO:0007669"/>
    <property type="project" value="InterPro"/>
</dbReference>
<reference evidence="3 4" key="1">
    <citation type="submission" date="2018-05" db="EMBL/GenBank/DDBJ databases">
        <title>Genomic Encyclopedia of Type Strains, Phase IV (KMG-IV): sequencing the most valuable type-strain genomes for metagenomic binning, comparative biology and taxonomic classification.</title>
        <authorList>
            <person name="Goeker M."/>
        </authorList>
    </citation>
    <scope>NUCLEOTIDE SEQUENCE [LARGE SCALE GENOMIC DNA]</scope>
    <source>
        <strain evidence="3 4">DSM 16791</strain>
    </source>
</reference>
<feature type="region of interest" description="Disordered" evidence="1">
    <location>
        <begin position="130"/>
        <end position="186"/>
    </location>
</feature>
<evidence type="ECO:0000313" key="3">
    <source>
        <dbReference type="EMBL" id="PWW00543.1"/>
    </source>
</evidence>
<proteinExistence type="predicted"/>
<dbReference type="NCBIfam" id="NF008528">
    <property type="entry name" value="PRK11463.1-2"/>
    <property type="match status" value="1"/>
</dbReference>
<keyword evidence="4" id="KW-1185">Reference proteome</keyword>
<evidence type="ECO:0000313" key="4">
    <source>
        <dbReference type="Proteomes" id="UP000246352"/>
    </source>
</evidence>
<dbReference type="PANTHER" id="PTHR35335:SF1">
    <property type="entry name" value="UPF0716 PROTEIN FXSA"/>
    <property type="match status" value="1"/>
</dbReference>
<dbReference type="OrthoDB" id="9792788at2"/>
<accession>A0A317PJM6</accession>
<keyword evidence="2" id="KW-1133">Transmembrane helix</keyword>
<dbReference type="InterPro" id="IPR007313">
    <property type="entry name" value="FxsA"/>
</dbReference>
<keyword evidence="2" id="KW-0472">Membrane</keyword>
<comment type="caution">
    <text evidence="3">The sequence shown here is derived from an EMBL/GenBank/DDBJ whole genome shotgun (WGS) entry which is preliminary data.</text>
</comment>
<organism evidence="3 4">
    <name type="scientific">Hoeflea marina</name>
    <dbReference type="NCBI Taxonomy" id="274592"/>
    <lineage>
        <taxon>Bacteria</taxon>
        <taxon>Pseudomonadati</taxon>
        <taxon>Pseudomonadota</taxon>
        <taxon>Alphaproteobacteria</taxon>
        <taxon>Hyphomicrobiales</taxon>
        <taxon>Rhizobiaceae</taxon>
        <taxon>Hoeflea</taxon>
    </lineage>
</organism>
<dbReference type="Proteomes" id="UP000246352">
    <property type="component" value="Unassembled WGS sequence"/>
</dbReference>
<dbReference type="AlphaFoldDB" id="A0A317PJM6"/>
<evidence type="ECO:0000256" key="1">
    <source>
        <dbReference type="SAM" id="MobiDB-lite"/>
    </source>
</evidence>
<feature type="transmembrane region" description="Helical" evidence="2">
    <location>
        <begin position="73"/>
        <end position="92"/>
    </location>
</feature>
<keyword evidence="2" id="KW-0812">Transmembrane</keyword>
<feature type="compositionally biased region" description="Basic and acidic residues" evidence="1">
    <location>
        <begin position="174"/>
        <end position="186"/>
    </location>
</feature>
<gene>
    <name evidence="3" type="ORF">DFR52_103750</name>
</gene>
<name>A0A317PJM6_9HYPH</name>
<evidence type="ECO:0000256" key="2">
    <source>
        <dbReference type="SAM" id="Phobius"/>
    </source>
</evidence>
<sequence>MRFSFIPLLLLAVPLAEIAVFVFVGGLIGVFATLALVLVTAVIGTALLRWQGFGIMARISAETKAGRVPGRDLAHGAMILVAGVLLLTPGFVTDSLGFLLFVPAIRDMAWRLIRSRITVVAAGAAGGSFASGFPPRPDGGPRPTDGSPVVDLDSEDYRRDPDSPWSGGNGRLSDGQHRRRDSEDGL</sequence>
<dbReference type="EMBL" id="QGTR01000003">
    <property type="protein sequence ID" value="PWW00543.1"/>
    <property type="molecule type" value="Genomic_DNA"/>
</dbReference>
<feature type="transmembrane region" description="Helical" evidence="2">
    <location>
        <begin position="28"/>
        <end position="48"/>
    </location>
</feature>
<dbReference type="Pfam" id="PF04186">
    <property type="entry name" value="FxsA"/>
    <property type="match status" value="1"/>
</dbReference>
<protein>
    <submittedName>
        <fullName evidence="3">UPF0716 protein FxsA</fullName>
    </submittedName>
</protein>
<dbReference type="PANTHER" id="PTHR35335">
    <property type="entry name" value="UPF0716 PROTEIN FXSA"/>
    <property type="match status" value="1"/>
</dbReference>